<evidence type="ECO:0000256" key="1">
    <source>
        <dbReference type="SAM" id="MobiDB-lite"/>
    </source>
</evidence>
<dbReference type="VEuPathDB" id="TriTrypDB:LpyrH10_06_1700"/>
<dbReference type="GO" id="GO:0005739">
    <property type="term" value="C:mitochondrion"/>
    <property type="evidence" value="ECO:0007669"/>
    <property type="project" value="UniProtKB-ARBA"/>
</dbReference>
<dbReference type="GeneID" id="26904091"/>
<organism evidence="3 4">
    <name type="scientific">Leptomonas pyrrhocoris</name>
    <name type="common">Firebug parasite</name>
    <dbReference type="NCBI Taxonomy" id="157538"/>
    <lineage>
        <taxon>Eukaryota</taxon>
        <taxon>Discoba</taxon>
        <taxon>Euglenozoa</taxon>
        <taxon>Kinetoplastea</taxon>
        <taxon>Metakinetoplastina</taxon>
        <taxon>Trypanosomatida</taxon>
        <taxon>Trypanosomatidae</taxon>
        <taxon>Leishmaniinae</taxon>
        <taxon>Leptomonas</taxon>
    </lineage>
</organism>
<dbReference type="Pfam" id="PF22600">
    <property type="entry name" value="MTPAP-like_central"/>
    <property type="match status" value="1"/>
</dbReference>
<name>A0A0M9G338_LEPPY</name>
<dbReference type="RefSeq" id="XP_015659869.1">
    <property type="nucleotide sequence ID" value="XM_015801249.1"/>
</dbReference>
<feature type="domain" description="Poly(A) RNA polymerase mitochondrial-like central palm" evidence="2">
    <location>
        <begin position="10"/>
        <end position="170"/>
    </location>
</feature>
<evidence type="ECO:0000313" key="4">
    <source>
        <dbReference type="Proteomes" id="UP000037923"/>
    </source>
</evidence>
<dbReference type="InterPro" id="IPR043519">
    <property type="entry name" value="NT_sf"/>
</dbReference>
<dbReference type="GO" id="GO:0005634">
    <property type="term" value="C:nucleus"/>
    <property type="evidence" value="ECO:0007669"/>
    <property type="project" value="TreeGrafter"/>
</dbReference>
<feature type="region of interest" description="Disordered" evidence="1">
    <location>
        <begin position="242"/>
        <end position="299"/>
    </location>
</feature>
<dbReference type="PANTHER" id="PTHR23092:SF52">
    <property type="entry name" value="POLY(A) RNA POLYMERASE CID12"/>
    <property type="match status" value="1"/>
</dbReference>
<gene>
    <name evidence="3" type="ORF">ABB37_03800</name>
</gene>
<evidence type="ECO:0000259" key="2">
    <source>
        <dbReference type="Pfam" id="PF22600"/>
    </source>
</evidence>
<dbReference type="GO" id="GO:0003729">
    <property type="term" value="F:mRNA binding"/>
    <property type="evidence" value="ECO:0007669"/>
    <property type="project" value="TreeGrafter"/>
</dbReference>
<feature type="compositionally biased region" description="Low complexity" evidence="1">
    <location>
        <begin position="394"/>
        <end position="416"/>
    </location>
</feature>
<feature type="compositionally biased region" description="Acidic residues" evidence="1">
    <location>
        <begin position="376"/>
        <end position="385"/>
    </location>
</feature>
<dbReference type="PANTHER" id="PTHR23092">
    <property type="entry name" value="POLY(A) RNA POLYMERASE"/>
    <property type="match status" value="1"/>
</dbReference>
<dbReference type="Gene3D" id="3.30.460.10">
    <property type="entry name" value="Beta Polymerase, domain 2"/>
    <property type="match status" value="1"/>
</dbReference>
<reference evidence="3 4" key="1">
    <citation type="submission" date="2015-07" db="EMBL/GenBank/DDBJ databases">
        <title>High-quality genome of monoxenous trypanosomatid Leptomonas pyrrhocoris.</title>
        <authorList>
            <person name="Flegontov P."/>
            <person name="Butenko A."/>
            <person name="Firsov S."/>
            <person name="Vlcek C."/>
            <person name="Logacheva M.D."/>
            <person name="Field M."/>
            <person name="Filatov D."/>
            <person name="Flegontova O."/>
            <person name="Gerasimov E."/>
            <person name="Jackson A.P."/>
            <person name="Kelly S."/>
            <person name="Opperdoes F."/>
            <person name="O'Reilly A."/>
            <person name="Votypka J."/>
            <person name="Yurchenko V."/>
            <person name="Lukes J."/>
        </authorList>
    </citation>
    <scope>NUCLEOTIDE SEQUENCE [LARGE SCALE GENOMIC DNA]</scope>
    <source>
        <strain evidence="3">H10</strain>
    </source>
</reference>
<dbReference type="AlphaFoldDB" id="A0A0M9G338"/>
<protein>
    <submittedName>
        <fullName evidence="3">Unspecified product</fullName>
    </submittedName>
</protein>
<dbReference type="InterPro" id="IPR054708">
    <property type="entry name" value="MTPAP-like_central"/>
</dbReference>
<sequence length="604" mass="65012">MAYPLSEDGLTNELVDFFHYTELTSHETAARARLLRCVEASVQEMWSASASDEKPMGKTAQVSLYGSFALGLSLPRSDIDLVLSFPAEERQEAEERRLRALMGKAEDTPDALEAARGRQQRSLERLHDLAEHLRRTHAQSLVVEVYDQCRVPRIHLRDTAADGVSCDINSSLTSERVARVVARQQRWLKNVPLAAFLVRVTKAAVRQWDLNEVFAGGLASTALYCLVLRFLAQAEQLHRHANSEGKNLSPPRYEEATQSVSSSPLSTSTCCSPLTPSSHTTSSVSFVSPTAAPTTSAVENGSLSASETAAATPIASYVPSWVVVSNKSAAAVALLSKVTKGEKENAKPTDGIPTMSGHGCSPDQSHSNSGCHKETEEDDSDDSEVDALTQEALTGSSCATTAATTPTSRSATITPPLSLSSCSSGAVSRAPTSPVAASFLTFGAAVQKYGAWADTPEKTLMTHTTTHDDFPLAEELTRMAQARYGASPARLLLRLWRALSADTFLSGYQVADVFGDDATWATCELEAFSGKPSALPGTAALELATYASRRNTDLSAPSFRLPDLLALFRCSSASLDNMLRFQRYPRRAAPTMLSTIFVDPRAPL</sequence>
<dbReference type="GO" id="GO:1990817">
    <property type="term" value="F:poly(A) RNA polymerase activity"/>
    <property type="evidence" value="ECO:0007669"/>
    <property type="project" value="InterPro"/>
</dbReference>
<dbReference type="OrthoDB" id="273664at2759"/>
<accession>A0A0M9G338</accession>
<feature type="compositionally biased region" description="Low complexity" evidence="1">
    <location>
        <begin position="259"/>
        <end position="290"/>
    </location>
</feature>
<dbReference type="Proteomes" id="UP000037923">
    <property type="component" value="Unassembled WGS sequence"/>
</dbReference>
<feature type="region of interest" description="Disordered" evidence="1">
    <location>
        <begin position="340"/>
        <end position="416"/>
    </location>
</feature>
<dbReference type="CDD" id="cd05402">
    <property type="entry name" value="NT_PAP_TUTase"/>
    <property type="match status" value="1"/>
</dbReference>
<evidence type="ECO:0000313" key="3">
    <source>
        <dbReference type="EMBL" id="KPA81430.1"/>
    </source>
</evidence>
<keyword evidence="4" id="KW-1185">Reference proteome</keyword>
<comment type="caution">
    <text evidence="3">The sequence shown here is derived from an EMBL/GenBank/DDBJ whole genome shotgun (WGS) entry which is preliminary data.</text>
</comment>
<dbReference type="EMBL" id="LGTL01000006">
    <property type="protein sequence ID" value="KPA81430.1"/>
    <property type="molecule type" value="Genomic_DNA"/>
</dbReference>
<dbReference type="SUPFAM" id="SSF81301">
    <property type="entry name" value="Nucleotidyltransferase"/>
    <property type="match status" value="1"/>
</dbReference>
<dbReference type="OMA" id="CRVPRIH"/>
<proteinExistence type="predicted"/>
<dbReference type="InterPro" id="IPR045862">
    <property type="entry name" value="Trf4-like"/>
</dbReference>